<sequence>MGIKRTWYIDDRVDKVLHKIKAEKNLKTMNEVFEYILFDEEFLESEDYDFKKKMNIMDKNLCIVLEMLTMQLDTQGLVPNFSYTENLSTSYNAAKQLVENAIEEQAKNKREEKFFD</sequence>
<evidence type="ECO:0000313" key="2">
    <source>
        <dbReference type="Proteomes" id="UP000294865"/>
    </source>
</evidence>
<evidence type="ECO:0000313" key="1">
    <source>
        <dbReference type="EMBL" id="TDM15181.1"/>
    </source>
</evidence>
<name>A0A4R6C1U0_9STAP</name>
<gene>
    <name evidence="1" type="ORF">ETI04_10765</name>
</gene>
<dbReference type="AlphaFoldDB" id="A0A4R6C1U0"/>
<organism evidence="1 2">
    <name type="scientific">Macrococcoides canis</name>
    <dbReference type="NCBI Taxonomy" id="1855823"/>
    <lineage>
        <taxon>Bacteria</taxon>
        <taxon>Bacillati</taxon>
        <taxon>Bacillota</taxon>
        <taxon>Bacilli</taxon>
        <taxon>Bacillales</taxon>
        <taxon>Staphylococcaceae</taxon>
        <taxon>Macrococcoides</taxon>
    </lineage>
</organism>
<dbReference type="EMBL" id="SDQG01000009">
    <property type="protein sequence ID" value="TDM15181.1"/>
    <property type="molecule type" value="Genomic_DNA"/>
</dbReference>
<dbReference type="Proteomes" id="UP000294865">
    <property type="component" value="Unassembled WGS sequence"/>
</dbReference>
<reference evidence="1 2" key="1">
    <citation type="submission" date="2019-01" db="EMBL/GenBank/DDBJ databases">
        <title>Draft genome sequences of Macrococcus caseolyticus, Macrococcus canis, Macrococcus bohemicus and Macrococcus goetzii.</title>
        <authorList>
            <person name="Mazhar S."/>
            <person name="Altermann E."/>
            <person name="Hill C."/>
            <person name="Mcauliffe O."/>
        </authorList>
    </citation>
    <scope>NUCLEOTIDE SEQUENCE [LARGE SCALE GENOMIC DNA]</scope>
    <source>
        <strain evidence="1 2">DPC7162</strain>
    </source>
</reference>
<proteinExistence type="predicted"/>
<dbReference type="RefSeq" id="WP_133420411.1">
    <property type="nucleotide sequence ID" value="NZ_SDGP01000007.1"/>
</dbReference>
<protein>
    <submittedName>
        <fullName evidence="1">Uncharacterized protein</fullName>
    </submittedName>
</protein>
<accession>A0A4R6C1U0</accession>
<comment type="caution">
    <text evidence="1">The sequence shown here is derived from an EMBL/GenBank/DDBJ whole genome shotgun (WGS) entry which is preliminary data.</text>
</comment>